<keyword evidence="4 10" id="KW-0863">Zinc-finger</keyword>
<reference evidence="15 16" key="1">
    <citation type="submission" date="2016-07" db="EMBL/GenBank/DDBJ databases">
        <title>Pervasive Adenine N6-methylation of Active Genes in Fungi.</title>
        <authorList>
            <consortium name="DOE Joint Genome Institute"/>
            <person name="Mondo S.J."/>
            <person name="Dannebaum R.O."/>
            <person name="Kuo R.C."/>
            <person name="Labutti K."/>
            <person name="Haridas S."/>
            <person name="Kuo A."/>
            <person name="Salamov A."/>
            <person name="Ahrendt S.R."/>
            <person name="Lipzen A."/>
            <person name="Sullivan W."/>
            <person name="Andreopoulos W.B."/>
            <person name="Clum A."/>
            <person name="Lindquist E."/>
            <person name="Daum C."/>
            <person name="Ramamoorthy G.K."/>
            <person name="Gryganskyi A."/>
            <person name="Culley D."/>
            <person name="Magnuson J.K."/>
            <person name="James T.Y."/>
            <person name="O'Malley M.A."/>
            <person name="Stajich J.E."/>
            <person name="Spatafora J.W."/>
            <person name="Visel A."/>
            <person name="Grigoriev I.V."/>
        </authorList>
    </citation>
    <scope>NUCLEOTIDE SEQUENCE [LARGE SCALE GENOMIC DNA]</scope>
    <source>
        <strain evidence="15 16">NRRL 3116</strain>
    </source>
</reference>
<dbReference type="STRING" id="64571.A0A1Y2GBR3"/>
<dbReference type="GO" id="GO:0030897">
    <property type="term" value="C:HOPS complex"/>
    <property type="evidence" value="ECO:0007669"/>
    <property type="project" value="UniProtKB-UniRule"/>
</dbReference>
<dbReference type="GO" id="GO:0000329">
    <property type="term" value="C:fungal-type vacuole membrane"/>
    <property type="evidence" value="ECO:0007669"/>
    <property type="project" value="UniProtKB-UniRule"/>
</dbReference>
<evidence type="ECO:0000256" key="11">
    <source>
        <dbReference type="PROSITE-ProRule" id="PRU01006"/>
    </source>
</evidence>
<comment type="caution">
    <text evidence="15">The sequence shown here is derived from an EMBL/GenBank/DDBJ whole genome shotgun (WGS) entry which is preliminary data.</text>
</comment>
<dbReference type="GO" id="GO:0006886">
    <property type="term" value="P:intracellular protein transport"/>
    <property type="evidence" value="ECO:0007669"/>
    <property type="project" value="UniProtKB-UniRule"/>
</dbReference>
<dbReference type="InterPro" id="IPR024763">
    <property type="entry name" value="VPS11_C"/>
</dbReference>
<dbReference type="GO" id="GO:0061630">
    <property type="term" value="F:ubiquitin protein ligase activity"/>
    <property type="evidence" value="ECO:0007669"/>
    <property type="project" value="UniProtKB-EC"/>
</dbReference>
<feature type="compositionally biased region" description="Polar residues" evidence="13">
    <location>
        <begin position="594"/>
        <end position="616"/>
    </location>
</feature>
<dbReference type="GO" id="GO:0008270">
    <property type="term" value="F:zinc ion binding"/>
    <property type="evidence" value="ECO:0007669"/>
    <property type="project" value="UniProtKB-KW"/>
</dbReference>
<dbReference type="Gene3D" id="3.30.40.10">
    <property type="entry name" value="Zinc/RING finger domain, C3HC4 (zinc finger)"/>
    <property type="match status" value="1"/>
</dbReference>
<evidence type="ECO:0000256" key="5">
    <source>
        <dbReference type="ARBA" id="ARBA00022833"/>
    </source>
</evidence>
<evidence type="ECO:0000256" key="13">
    <source>
        <dbReference type="SAM" id="MobiDB-lite"/>
    </source>
</evidence>
<keyword evidence="9" id="KW-0833">Ubl conjugation pathway</keyword>
<dbReference type="GO" id="GO:0030674">
    <property type="term" value="F:protein-macromolecule adaptor activity"/>
    <property type="evidence" value="ECO:0007669"/>
    <property type="project" value="TreeGrafter"/>
</dbReference>
<dbReference type="GO" id="GO:0006904">
    <property type="term" value="P:vesicle docking involved in exocytosis"/>
    <property type="evidence" value="ECO:0007669"/>
    <property type="project" value="TreeGrafter"/>
</dbReference>
<dbReference type="InterPro" id="IPR001841">
    <property type="entry name" value="Znf_RING"/>
</dbReference>
<dbReference type="InterPro" id="IPR036322">
    <property type="entry name" value="WD40_repeat_dom_sf"/>
</dbReference>
<dbReference type="InterPro" id="IPR016024">
    <property type="entry name" value="ARM-type_fold"/>
</dbReference>
<gene>
    <name evidence="15" type="ORF">BCR41DRAFT_328810</name>
</gene>
<dbReference type="EC" id="2.3.2.27" evidence="9"/>
<dbReference type="GO" id="GO:0007032">
    <property type="term" value="P:endosome organization"/>
    <property type="evidence" value="ECO:0007669"/>
    <property type="project" value="TreeGrafter"/>
</dbReference>
<dbReference type="Gene3D" id="2.130.10.10">
    <property type="entry name" value="YVTN repeat-like/Quinoprotein amine dehydrogenase"/>
    <property type="match status" value="1"/>
</dbReference>
<dbReference type="InterPro" id="IPR000547">
    <property type="entry name" value="Clathrin_H-chain/VPS_repeat"/>
</dbReference>
<evidence type="ECO:0000256" key="7">
    <source>
        <dbReference type="ARBA" id="ARBA00023136"/>
    </source>
</evidence>
<keyword evidence="16" id="KW-1185">Reference proteome</keyword>
<keyword evidence="12" id="KW-0175">Coiled coil</keyword>
<dbReference type="Pfam" id="PF23341">
    <property type="entry name" value="PEP5_VPS11_N"/>
    <property type="match status" value="1"/>
</dbReference>
<keyword evidence="9" id="KW-0926">Vacuole</keyword>
<dbReference type="PROSITE" id="PS50089">
    <property type="entry name" value="ZF_RING_2"/>
    <property type="match status" value="1"/>
</dbReference>
<dbReference type="Proteomes" id="UP000193648">
    <property type="component" value="Unassembled WGS sequence"/>
</dbReference>
<protein>
    <recommendedName>
        <fullName evidence="9">E3 ubiquitin-protein ligase PEP5</fullName>
        <ecNumber evidence="9">2.3.2.27</ecNumber>
    </recommendedName>
</protein>
<feature type="coiled-coil region" evidence="12">
    <location>
        <begin position="920"/>
        <end position="954"/>
    </location>
</feature>
<dbReference type="InterPro" id="IPR057307">
    <property type="entry name" value="PEP5_VPS11_N"/>
</dbReference>
<dbReference type="SUPFAM" id="SSF50978">
    <property type="entry name" value="WD40 repeat-like"/>
    <property type="match status" value="1"/>
</dbReference>
<dbReference type="InterPro" id="IPR057308">
    <property type="entry name" value="CHCR_PEP5_VPS11"/>
</dbReference>
<dbReference type="InterPro" id="IPR013083">
    <property type="entry name" value="Znf_RING/FYVE/PHD"/>
</dbReference>
<sequence>MALQRQFNFFDKVEVKDPEDPSRSPEVFQSIEPNVATSGRGHMVIADRSGLVHIIDKNLQGESFLAYESGRVTHLKQLKQRNILVTVGEEENALQVIKLWDLDKPDRNRPGPTLERSIRVNQAGNTFPVSAMAVLENLSQIAVGLANGTVVLISGDLMRERTTAQKIVHQNDEPITGLGFKEQQRGALLYIATTAKVLLYNTFSRHTQILDDHGGGLGCAVMNESTQEMAIARDEAIYFYGSDGRGPAYAYDGPKTFISFHKSYLILVSPPNIPAAASRTFGVHSAAVSANDTTRLTIIDTANKFTAYQAAFTQGIRSVVCEWGSIYIVENGGKVFRLDEMDTSVKLDILFKKNMYLLAINLAHNQKYDNASISEIIKRYGDHLYSKGDYDGAMAQYIRTIGRLEPSYVIRKFLDAQRIYNLTSYLQELHSSGLANADHTTLLLNCYTKLKDVKRLDEFIKTDSDLTFDLETAIQVCRQAGYYEHAVYLAEKFEEHDLYLTVQIDDVKHYDHALAYMRRLGPIEADKNLQKYGKVLLTHLPEQTTQLLIDLCSGTLTRGGTSTPTPGTASPAATANVHHGGAFSMLPFTMGGNASTSSTPALSSGGASPNLNNHATFSPKPRGAHHHEPAKYAPPSPRTFMSLFVDLPSYLITFLEKVSANRWPSMPTAQSSQSIMVSSGASLKSPAGAVPNRPGSIGSSGNNVLGTKKNATNMDQFDHASTSGASRSGLISEYEMEERKSVWNTLLELYLADPPTTTNSDQTSKGSTMHVAEMNRKMKERNIRKEKCLKLLNDTEIPYDTNHALVLCHMAGFDEGIVFLYERMKMYTDILRLWIERDNTAKVIECLRKYGPLEPSLYPLTLSYFSSSPGRLATATPELLKVLDHIDQQDLLPPLQVVQALSQTSVATIGMIKSYIGRRIEAERKERLEDQKQIQSYRQESEKKRREIEELKTSARVFQATKCSACGGSLDLPAVHFLCKHSYHQRCLSDAADRECPKCMVEQRTVADIRRMQEANAEKHDLFLSELEDADDGFEVVAKYFGNNTMAFARLVDGS</sequence>
<evidence type="ECO:0000313" key="16">
    <source>
        <dbReference type="Proteomes" id="UP000193648"/>
    </source>
</evidence>
<name>A0A1Y2GBR3_9FUNG</name>
<evidence type="ECO:0000259" key="14">
    <source>
        <dbReference type="PROSITE" id="PS50089"/>
    </source>
</evidence>
<dbReference type="OrthoDB" id="26184at2759"/>
<keyword evidence="7 9" id="KW-0472">Membrane</keyword>
<comment type="subunit">
    <text evidence="9">Component of the homotypic vacuole fusion and vacuole protein sorting (HOPS) complex. Component of the class C core vacuole/endosome tethering (CORVET) complex.</text>
</comment>
<dbReference type="PANTHER" id="PTHR23323">
    <property type="entry name" value="VACUOLAR PROTEIN SORTING-ASSOCIATED PROTEIN"/>
    <property type="match status" value="1"/>
</dbReference>
<dbReference type="Pfam" id="PF17122">
    <property type="entry name" value="zf-C3H2C3"/>
    <property type="match status" value="1"/>
</dbReference>
<evidence type="ECO:0000256" key="10">
    <source>
        <dbReference type="PROSITE-ProRule" id="PRU00175"/>
    </source>
</evidence>
<evidence type="ECO:0000256" key="8">
    <source>
        <dbReference type="ARBA" id="ARBA00029433"/>
    </source>
</evidence>
<evidence type="ECO:0000256" key="1">
    <source>
        <dbReference type="ARBA" id="ARBA00007070"/>
    </source>
</evidence>
<comment type="catalytic activity">
    <reaction evidence="9">
        <text>S-ubiquitinyl-[E2 ubiquitin-conjugating enzyme]-L-cysteine + [acceptor protein]-L-lysine = [E2 ubiquitin-conjugating enzyme]-L-cysteine + N(6)-ubiquitinyl-[acceptor protein]-L-lysine.</text>
        <dbReference type="EC" id="2.3.2.27"/>
    </reaction>
</comment>
<evidence type="ECO:0000256" key="2">
    <source>
        <dbReference type="ARBA" id="ARBA00022448"/>
    </source>
</evidence>
<dbReference type="PROSITE" id="PS50236">
    <property type="entry name" value="CHCR"/>
    <property type="match status" value="1"/>
</dbReference>
<dbReference type="Gene3D" id="1.25.40.10">
    <property type="entry name" value="Tetratricopeptide repeat domain"/>
    <property type="match status" value="1"/>
</dbReference>
<dbReference type="InterPro" id="IPR011990">
    <property type="entry name" value="TPR-like_helical_dom_sf"/>
</dbReference>
<dbReference type="GO" id="GO:0033263">
    <property type="term" value="C:CORVET complex"/>
    <property type="evidence" value="ECO:0007669"/>
    <property type="project" value="UniProtKB-UniRule"/>
</dbReference>
<dbReference type="RefSeq" id="XP_021876125.1">
    <property type="nucleotide sequence ID" value="XM_022021710.1"/>
</dbReference>
<dbReference type="GO" id="GO:0048284">
    <property type="term" value="P:organelle fusion"/>
    <property type="evidence" value="ECO:0007669"/>
    <property type="project" value="TreeGrafter"/>
</dbReference>
<comment type="similarity">
    <text evidence="1 9">Belongs to the VPS11 family.</text>
</comment>
<dbReference type="PANTHER" id="PTHR23323:SF24">
    <property type="entry name" value="VACUOLAR PROTEIN SORTING-ASSOCIATED PROTEIN 11 HOMOLOG"/>
    <property type="match status" value="1"/>
</dbReference>
<keyword evidence="9" id="KW-0808">Transferase</keyword>
<dbReference type="Pfam" id="PF23356">
    <property type="entry name" value="TPR_PEP5_VPS11"/>
    <property type="match status" value="2"/>
</dbReference>
<dbReference type="GO" id="GO:0007033">
    <property type="term" value="P:vacuole organization"/>
    <property type="evidence" value="ECO:0007669"/>
    <property type="project" value="TreeGrafter"/>
</dbReference>
<evidence type="ECO:0000256" key="4">
    <source>
        <dbReference type="ARBA" id="ARBA00022771"/>
    </source>
</evidence>
<organism evidence="15 16">
    <name type="scientific">Lobosporangium transversale</name>
    <dbReference type="NCBI Taxonomy" id="64571"/>
    <lineage>
        <taxon>Eukaryota</taxon>
        <taxon>Fungi</taxon>
        <taxon>Fungi incertae sedis</taxon>
        <taxon>Mucoromycota</taxon>
        <taxon>Mortierellomycotina</taxon>
        <taxon>Mortierellomycetes</taxon>
        <taxon>Mortierellales</taxon>
        <taxon>Mortierellaceae</taxon>
        <taxon>Lobosporangium</taxon>
    </lineage>
</organism>
<feature type="repeat" description="CHCR" evidence="11">
    <location>
        <begin position="397"/>
        <end position="545"/>
    </location>
</feature>
<dbReference type="CDD" id="cd16688">
    <property type="entry name" value="RING-H2_Vps11"/>
    <property type="match status" value="1"/>
</dbReference>
<proteinExistence type="inferred from homology"/>
<evidence type="ECO:0000256" key="6">
    <source>
        <dbReference type="ARBA" id="ARBA00022927"/>
    </source>
</evidence>
<dbReference type="GeneID" id="33563554"/>
<accession>A0A1Y2GBR3</accession>
<feature type="domain" description="RING-type" evidence="14">
    <location>
        <begin position="963"/>
        <end position="999"/>
    </location>
</feature>
<keyword evidence="5" id="KW-0862">Zinc</keyword>
<dbReference type="AlphaFoldDB" id="A0A1Y2GBR3"/>
<keyword evidence="3" id="KW-0479">Metal-binding</keyword>
<comment type="subcellular location">
    <subcellularLocation>
        <location evidence="8">Endomembrane system</location>
        <topology evidence="8">Peripheral membrane protein</topology>
        <orientation evidence="8">Cytoplasmic side</orientation>
    </subcellularLocation>
    <subcellularLocation>
        <location evidence="9">Vacuole membrane</location>
        <topology evidence="9">Peripheral membrane protein</topology>
        <orientation evidence="9">Cytoplasmic side</orientation>
    </subcellularLocation>
</comment>
<dbReference type="FunCoup" id="A0A1Y2GBR3">
    <property type="interactions" value="264"/>
</dbReference>
<dbReference type="EMBL" id="MCFF01000063">
    <property type="protein sequence ID" value="ORZ01828.1"/>
    <property type="molecule type" value="Genomic_DNA"/>
</dbReference>
<dbReference type="Pfam" id="PF12451">
    <property type="entry name" value="VPS11_C"/>
    <property type="match status" value="1"/>
</dbReference>
<dbReference type="PIRSF" id="PIRSF007860">
    <property type="entry name" value="VPS11"/>
    <property type="match status" value="1"/>
</dbReference>
<evidence type="ECO:0000256" key="3">
    <source>
        <dbReference type="ARBA" id="ARBA00022723"/>
    </source>
</evidence>
<keyword evidence="6 9" id="KW-0653">Protein transport</keyword>
<dbReference type="SUPFAM" id="SSF57850">
    <property type="entry name" value="RING/U-box"/>
    <property type="match status" value="1"/>
</dbReference>
<dbReference type="InterPro" id="IPR015943">
    <property type="entry name" value="WD40/YVTN_repeat-like_dom_sf"/>
</dbReference>
<keyword evidence="2 9" id="KW-0813">Transport</keyword>
<dbReference type="InParanoid" id="A0A1Y2GBR3"/>
<evidence type="ECO:0000256" key="9">
    <source>
        <dbReference type="PIRNR" id="PIRNR007860"/>
    </source>
</evidence>
<evidence type="ECO:0000313" key="15">
    <source>
        <dbReference type="EMBL" id="ORZ01828.1"/>
    </source>
</evidence>
<dbReference type="SUPFAM" id="SSF48371">
    <property type="entry name" value="ARM repeat"/>
    <property type="match status" value="1"/>
</dbReference>
<dbReference type="InterPro" id="IPR016528">
    <property type="entry name" value="VPS11"/>
</dbReference>
<evidence type="ECO:0000256" key="12">
    <source>
        <dbReference type="SAM" id="Coils"/>
    </source>
</evidence>
<feature type="region of interest" description="Disordered" evidence="13">
    <location>
        <begin position="594"/>
        <end position="634"/>
    </location>
</feature>